<feature type="transmembrane region" description="Helical" evidence="10">
    <location>
        <begin position="306"/>
        <end position="335"/>
    </location>
</feature>
<dbReference type="InterPro" id="IPR006153">
    <property type="entry name" value="Cation/H_exchanger_TM"/>
</dbReference>
<comment type="subcellular location">
    <subcellularLocation>
        <location evidence="1">Cell membrane</location>
        <topology evidence="1">Multi-pass membrane protein</topology>
    </subcellularLocation>
</comment>
<feature type="transmembrane region" description="Helical" evidence="10">
    <location>
        <begin position="233"/>
        <end position="251"/>
    </location>
</feature>
<feature type="domain" description="Cation/H+ exchanger transmembrane" evidence="11">
    <location>
        <begin position="14"/>
        <end position="448"/>
    </location>
</feature>
<organism evidence="12 13">
    <name type="scientific">Dactylosporangium salmoneum</name>
    <dbReference type="NCBI Taxonomy" id="53361"/>
    <lineage>
        <taxon>Bacteria</taxon>
        <taxon>Bacillati</taxon>
        <taxon>Actinomycetota</taxon>
        <taxon>Actinomycetes</taxon>
        <taxon>Micromonosporales</taxon>
        <taxon>Micromonosporaceae</taxon>
        <taxon>Dactylosporangium</taxon>
    </lineage>
</organism>
<evidence type="ECO:0000313" key="13">
    <source>
        <dbReference type="Proteomes" id="UP001501444"/>
    </source>
</evidence>
<feature type="transmembrane region" description="Helical" evidence="10">
    <location>
        <begin position="28"/>
        <end position="47"/>
    </location>
</feature>
<comment type="caution">
    <text evidence="12">The sequence shown here is derived from an EMBL/GenBank/DDBJ whole genome shotgun (WGS) entry which is preliminary data.</text>
</comment>
<feature type="transmembrane region" description="Helical" evidence="10">
    <location>
        <begin position="82"/>
        <end position="105"/>
    </location>
</feature>
<feature type="transmembrane region" description="Helical" evidence="10">
    <location>
        <begin position="53"/>
        <end position="70"/>
    </location>
</feature>
<name>A0ABP5URD4_9ACTN</name>
<evidence type="ECO:0000259" key="11">
    <source>
        <dbReference type="Pfam" id="PF00999"/>
    </source>
</evidence>
<feature type="transmembrane region" description="Helical" evidence="10">
    <location>
        <begin position="272"/>
        <end position="294"/>
    </location>
</feature>
<accession>A0ABP5URD4</accession>
<evidence type="ECO:0000256" key="5">
    <source>
        <dbReference type="ARBA" id="ARBA00022989"/>
    </source>
</evidence>
<protein>
    <submittedName>
        <fullName evidence="12">Cation:proton antiporter</fullName>
    </submittedName>
</protein>
<keyword evidence="13" id="KW-1185">Reference proteome</keyword>
<evidence type="ECO:0000256" key="10">
    <source>
        <dbReference type="SAM" id="Phobius"/>
    </source>
</evidence>
<keyword evidence="3" id="KW-1003">Cell membrane</keyword>
<evidence type="ECO:0000256" key="4">
    <source>
        <dbReference type="ARBA" id="ARBA00022692"/>
    </source>
</evidence>
<evidence type="ECO:0000256" key="1">
    <source>
        <dbReference type="ARBA" id="ARBA00004651"/>
    </source>
</evidence>
<keyword evidence="4 10" id="KW-0812">Transmembrane</keyword>
<dbReference type="RefSeq" id="WP_344619249.1">
    <property type="nucleotide sequence ID" value="NZ_BAAARV010000096.1"/>
</dbReference>
<gene>
    <name evidence="12" type="ORF">GCM10010170_094470</name>
</gene>
<dbReference type="Pfam" id="PF00999">
    <property type="entry name" value="Na_H_Exchanger"/>
    <property type="match status" value="1"/>
</dbReference>
<evidence type="ECO:0000256" key="3">
    <source>
        <dbReference type="ARBA" id="ARBA00022475"/>
    </source>
</evidence>
<proteinExistence type="predicted"/>
<dbReference type="PANTHER" id="PTHR10110:SF86">
    <property type="entry name" value="SODIUM_HYDROGEN EXCHANGER 7"/>
    <property type="match status" value="1"/>
</dbReference>
<evidence type="ECO:0000256" key="8">
    <source>
        <dbReference type="ARBA" id="ARBA00023136"/>
    </source>
</evidence>
<reference evidence="13" key="1">
    <citation type="journal article" date="2019" name="Int. J. Syst. Evol. Microbiol.">
        <title>The Global Catalogue of Microorganisms (GCM) 10K type strain sequencing project: providing services to taxonomists for standard genome sequencing and annotation.</title>
        <authorList>
            <consortium name="The Broad Institute Genomics Platform"/>
            <consortium name="The Broad Institute Genome Sequencing Center for Infectious Disease"/>
            <person name="Wu L."/>
            <person name="Ma J."/>
        </authorList>
    </citation>
    <scope>NUCLEOTIDE SEQUENCE [LARGE SCALE GENOMIC DNA]</scope>
    <source>
        <strain evidence="13">JCM 3272</strain>
    </source>
</reference>
<evidence type="ECO:0000256" key="7">
    <source>
        <dbReference type="ARBA" id="ARBA00023065"/>
    </source>
</evidence>
<evidence type="ECO:0000313" key="12">
    <source>
        <dbReference type="EMBL" id="GAA2384898.1"/>
    </source>
</evidence>
<feature type="transmembrane region" description="Helical" evidence="10">
    <location>
        <begin position="424"/>
        <end position="447"/>
    </location>
</feature>
<feature type="transmembrane region" description="Helical" evidence="10">
    <location>
        <begin position="180"/>
        <end position="202"/>
    </location>
</feature>
<keyword evidence="9" id="KW-0739">Sodium transport</keyword>
<feature type="transmembrane region" description="Helical" evidence="10">
    <location>
        <begin position="388"/>
        <end position="412"/>
    </location>
</feature>
<dbReference type="EMBL" id="BAAARV010000096">
    <property type="protein sequence ID" value="GAA2384898.1"/>
    <property type="molecule type" value="Genomic_DNA"/>
</dbReference>
<keyword evidence="2" id="KW-0813">Transport</keyword>
<dbReference type="PANTHER" id="PTHR10110">
    <property type="entry name" value="SODIUM/HYDROGEN EXCHANGER"/>
    <property type="match status" value="1"/>
</dbReference>
<keyword evidence="8 10" id="KW-0472">Membrane</keyword>
<dbReference type="Gene3D" id="6.10.140.1330">
    <property type="match status" value="1"/>
</dbReference>
<evidence type="ECO:0000256" key="2">
    <source>
        <dbReference type="ARBA" id="ARBA00022448"/>
    </source>
</evidence>
<evidence type="ECO:0000256" key="6">
    <source>
        <dbReference type="ARBA" id="ARBA00023053"/>
    </source>
</evidence>
<dbReference type="InterPro" id="IPR018422">
    <property type="entry name" value="Cation/H_exchanger_CPA1"/>
</dbReference>
<feature type="transmembrane region" description="Helical" evidence="10">
    <location>
        <begin position="6"/>
        <end position="21"/>
    </location>
</feature>
<keyword evidence="7" id="KW-0406">Ion transport</keyword>
<keyword evidence="5 10" id="KW-1133">Transmembrane helix</keyword>
<sequence>MNGVQLLLIIFGGIAIAAVAHRKGVQPGLVVVVLAAGASFIPGVPRLELDSELILTIVVPPLLYSAARAASASGFSQNLRPILTLGVTLVVLTTGVAGLVGSWLLPGVGLPAALLLGAVLAPPDTITTVSHGDELGIPRRVSAILTGECLVNDATALTLFGLAAAAAGAGETLFHNPFGLFAYTVAGGLVIGAALCAIALWLRPRLHNPVLETSLALLMPFTAFLLAEQIHASGIIAVVTAAVAFSINVVLDPHHHYSGAYRTRLQENAVWPVLDFLLETFVFAYIGLQLRFVLTDLGHASARPGLAATIIAAAVLLVTVIVFRVAAVSAFFGWWGLRRRGLERRIANDPRFRERFQRRVQARLRKRRLNQSAGEWRGPLGEPSPREALVVGWTGMRGILTLAAAAAVPHTLHNGEPFPGRDAIQAIALFVTLGTLLIQGTTIPMLVRRLRIDTAAERRRADELLARGQAIAAAAVTHAPAATPEDFDAQRMAVINGVMSGELDDDTARLLVHDIDLHQAATTHLQRVTQH</sequence>
<evidence type="ECO:0000256" key="9">
    <source>
        <dbReference type="ARBA" id="ARBA00023201"/>
    </source>
</evidence>
<dbReference type="Proteomes" id="UP001501444">
    <property type="component" value="Unassembled WGS sequence"/>
</dbReference>
<keyword evidence="6" id="KW-0915">Sodium</keyword>